<proteinExistence type="predicted"/>
<sequence length="66" mass="7442">MSSSIGTCGNYFGSYGRMIFFLVPLELPLPNIVDDDDEYSIHVPTDRPTDEPMMAIDDCQCPNIHF</sequence>
<gene>
    <name evidence="1" type="ORF">DERP_007020</name>
</gene>
<comment type="caution">
    <text evidence="1">The sequence shown here is derived from an EMBL/GenBank/DDBJ whole genome shotgun (WGS) entry which is preliminary data.</text>
</comment>
<reference evidence="1 2" key="2">
    <citation type="journal article" date="2022" name="Mol. Biol. Evol.">
        <title>Comparative Genomics Reveals Insights into the Divergent Evolution of Astigmatic Mites and Household Pest Adaptations.</title>
        <authorList>
            <person name="Xiong Q."/>
            <person name="Wan A.T."/>
            <person name="Liu X."/>
            <person name="Fung C.S."/>
            <person name="Xiao X."/>
            <person name="Malainual N."/>
            <person name="Hou J."/>
            <person name="Wang L."/>
            <person name="Wang M."/>
            <person name="Yang K.Y."/>
            <person name="Cui Y."/>
            <person name="Leung E.L."/>
            <person name="Nong W."/>
            <person name="Shin S.K."/>
            <person name="Au S.W."/>
            <person name="Jeong K.Y."/>
            <person name="Chew F.T."/>
            <person name="Hui J.H."/>
            <person name="Leung T.F."/>
            <person name="Tungtrongchitr A."/>
            <person name="Zhong N."/>
            <person name="Liu Z."/>
            <person name="Tsui S.K."/>
        </authorList>
    </citation>
    <scope>NUCLEOTIDE SEQUENCE [LARGE SCALE GENOMIC DNA]</scope>
    <source>
        <strain evidence="1">Derp</strain>
    </source>
</reference>
<accession>A0ABQ8JTX6</accession>
<keyword evidence="2" id="KW-1185">Reference proteome</keyword>
<protein>
    <submittedName>
        <fullName evidence="1">Uncharacterized protein</fullName>
    </submittedName>
</protein>
<organism evidence="1 2">
    <name type="scientific">Dermatophagoides pteronyssinus</name>
    <name type="common">European house dust mite</name>
    <dbReference type="NCBI Taxonomy" id="6956"/>
    <lineage>
        <taxon>Eukaryota</taxon>
        <taxon>Metazoa</taxon>
        <taxon>Ecdysozoa</taxon>
        <taxon>Arthropoda</taxon>
        <taxon>Chelicerata</taxon>
        <taxon>Arachnida</taxon>
        <taxon>Acari</taxon>
        <taxon>Acariformes</taxon>
        <taxon>Sarcoptiformes</taxon>
        <taxon>Astigmata</taxon>
        <taxon>Psoroptidia</taxon>
        <taxon>Analgoidea</taxon>
        <taxon>Pyroglyphidae</taxon>
        <taxon>Dermatophagoidinae</taxon>
        <taxon>Dermatophagoides</taxon>
    </lineage>
</organism>
<evidence type="ECO:0000313" key="1">
    <source>
        <dbReference type="EMBL" id="KAH9426080.1"/>
    </source>
</evidence>
<name>A0ABQ8JTX6_DERPT</name>
<dbReference type="Proteomes" id="UP000887458">
    <property type="component" value="Unassembled WGS sequence"/>
</dbReference>
<dbReference type="EMBL" id="NJHN03000012">
    <property type="protein sequence ID" value="KAH9426080.1"/>
    <property type="molecule type" value="Genomic_DNA"/>
</dbReference>
<evidence type="ECO:0000313" key="2">
    <source>
        <dbReference type="Proteomes" id="UP000887458"/>
    </source>
</evidence>
<reference evidence="1 2" key="1">
    <citation type="journal article" date="2018" name="J. Allergy Clin. Immunol.">
        <title>High-quality assembly of Dermatophagoides pteronyssinus genome and transcriptome reveals a wide range of novel allergens.</title>
        <authorList>
            <person name="Liu X.Y."/>
            <person name="Yang K.Y."/>
            <person name="Wang M.Q."/>
            <person name="Kwok J.S."/>
            <person name="Zeng X."/>
            <person name="Yang Z."/>
            <person name="Xiao X.J."/>
            <person name="Lau C.P."/>
            <person name="Li Y."/>
            <person name="Huang Z.M."/>
            <person name="Ba J.G."/>
            <person name="Yim A.K."/>
            <person name="Ouyang C.Y."/>
            <person name="Ngai S.M."/>
            <person name="Chan T.F."/>
            <person name="Leung E.L."/>
            <person name="Liu L."/>
            <person name="Liu Z.G."/>
            <person name="Tsui S.K."/>
        </authorList>
    </citation>
    <scope>NUCLEOTIDE SEQUENCE [LARGE SCALE GENOMIC DNA]</scope>
    <source>
        <strain evidence="1">Derp</strain>
    </source>
</reference>